<feature type="region of interest" description="Disordered" evidence="3">
    <location>
        <begin position="160"/>
        <end position="219"/>
    </location>
</feature>
<dbReference type="Gene3D" id="2.120.10.30">
    <property type="entry name" value="TolB, C-terminal domain"/>
    <property type="match status" value="1"/>
</dbReference>
<dbReference type="SUPFAM" id="SSF101898">
    <property type="entry name" value="NHL repeat"/>
    <property type="match status" value="1"/>
</dbReference>
<dbReference type="PANTHER" id="PTHR24104:SF25">
    <property type="entry name" value="PROTEIN LIN-41"/>
    <property type="match status" value="1"/>
</dbReference>
<reference evidence="4" key="1">
    <citation type="submission" date="2021-02" db="EMBL/GenBank/DDBJ databases">
        <authorList>
            <person name="Nowell W R."/>
        </authorList>
    </citation>
    <scope>NUCLEOTIDE SEQUENCE</scope>
</reference>
<dbReference type="InterPro" id="IPR001258">
    <property type="entry name" value="NHL_repeat"/>
</dbReference>
<feature type="region of interest" description="Disordered" evidence="3">
    <location>
        <begin position="520"/>
        <end position="544"/>
    </location>
</feature>
<evidence type="ECO:0000256" key="3">
    <source>
        <dbReference type="SAM" id="MobiDB-lite"/>
    </source>
</evidence>
<dbReference type="GO" id="GO:0008270">
    <property type="term" value="F:zinc ion binding"/>
    <property type="evidence" value="ECO:0007669"/>
    <property type="project" value="UniProtKB-KW"/>
</dbReference>
<gene>
    <name evidence="4" type="ORF">GPM918_LOCUS8554</name>
    <name evidence="5" type="ORF">OVA965_LOCUS12135</name>
    <name evidence="6" type="ORF">SRO942_LOCUS8554</name>
    <name evidence="7" type="ORF">TMI583_LOCUS12139</name>
</gene>
<feature type="compositionally biased region" description="Polar residues" evidence="3">
    <location>
        <begin position="166"/>
        <end position="201"/>
    </location>
</feature>
<proteinExistence type="predicted"/>
<dbReference type="InterPro" id="IPR011042">
    <property type="entry name" value="6-blade_b-propeller_TolB-like"/>
</dbReference>
<organism evidence="4 8">
    <name type="scientific">Didymodactylos carnosus</name>
    <dbReference type="NCBI Taxonomy" id="1234261"/>
    <lineage>
        <taxon>Eukaryota</taxon>
        <taxon>Metazoa</taxon>
        <taxon>Spiralia</taxon>
        <taxon>Gnathifera</taxon>
        <taxon>Rotifera</taxon>
        <taxon>Eurotatoria</taxon>
        <taxon>Bdelloidea</taxon>
        <taxon>Philodinida</taxon>
        <taxon>Philodinidae</taxon>
        <taxon>Didymodactylos</taxon>
    </lineage>
</organism>
<evidence type="ECO:0000256" key="2">
    <source>
        <dbReference type="PROSITE-ProRule" id="PRU00504"/>
    </source>
</evidence>
<feature type="repeat" description="NHL" evidence="2">
    <location>
        <begin position="745"/>
        <end position="788"/>
    </location>
</feature>
<dbReference type="EMBL" id="CAJOBA010004816">
    <property type="protein sequence ID" value="CAF3724823.1"/>
    <property type="molecule type" value="Genomic_DNA"/>
</dbReference>
<dbReference type="Proteomes" id="UP000681722">
    <property type="component" value="Unassembled WGS sequence"/>
</dbReference>
<dbReference type="Proteomes" id="UP000682733">
    <property type="component" value="Unassembled WGS sequence"/>
</dbReference>
<evidence type="ECO:0000313" key="6">
    <source>
        <dbReference type="EMBL" id="CAF3682160.1"/>
    </source>
</evidence>
<feature type="region of interest" description="Disordered" evidence="3">
    <location>
        <begin position="242"/>
        <end position="291"/>
    </location>
</feature>
<comment type="caution">
    <text evidence="4">The sequence shown here is derived from an EMBL/GenBank/DDBJ whole genome shotgun (WGS) entry which is preliminary data.</text>
</comment>
<sequence>MKPNEQTPLARSKIELVKFVCHQLHPFAYAVSTFLRPALDECQTAIHDDSVNTLDLLIQLAQTFIRTAPEPELIYDDIRKFAADLRSTIDECMRVVDVNQVKHPPTVIEETLNGLQSLVETAVEDQRYTTLYKNLSVLTNLERINSLPTENLIQLSSYAHNHRPHSSNSDRYSAPASPTTHGPQQPLLTTIGGTSTTPSFSNRHEIPHPTTNGHSNGSIRFNNFQFQQQSPPQPSQIINRIQAESPSSRIQHASSSSSYTEASISPSPLPSKFLNAPKQQQQLSEKQNLTSQVKNSLTASTSNFLNNRQEIASSYLDEYEITDTSKKLTTPIASFPPRSSSSSLVQSTYTNTPAVKTAVTTVINDAGYSFSPIIKPIVAPTQRQYIAEDHSEKNSIQKHPLSIDSAYDSQQRTTTSIPSERTEGYYEDIDNYEEEEKDFVDQAEAKQYYLQPAFNDPQTAAASYIPCKQYMSIIDEESIQNQSLVKNDIVKRHVTDDYLREWGTKRERPALRGNCFMIYGNQQNPNEPRRSQTRGSSNDYDQNQSSCLPIGVSLTNDDSTILSCDVHVNSNCVRLYDVQSGQLKHCISSTRDMKLSRPSAALMNLRDQIVIKERNHVYIVDSGSDTLLKTIYDRNSMKNLYGVCLYENKYLLTIDQQRPESARILLIDQDTAQIVHSFDFTSISLEDENLIRRKYSSEILHGRILQPQTSKLRFLAVKNDRIYISDLGRSLIYVTNIHGQILDHQFTFGGTGNQPGECCDPAGLIIDTAGNIINADSKNDRIQIYSSNGEYNTKFQLNEPIRRPSDICINRAGTQIFISCYLKSCVKGFDLRF</sequence>
<dbReference type="GO" id="GO:0061630">
    <property type="term" value="F:ubiquitin protein ligase activity"/>
    <property type="evidence" value="ECO:0007669"/>
    <property type="project" value="TreeGrafter"/>
</dbReference>
<dbReference type="EMBL" id="CAJOBC010001502">
    <property type="protein sequence ID" value="CAF3682160.1"/>
    <property type="molecule type" value="Genomic_DNA"/>
</dbReference>
<accession>A0A813ZIQ8</accession>
<feature type="compositionally biased region" description="Polar residues" evidence="3">
    <location>
        <begin position="533"/>
        <end position="544"/>
    </location>
</feature>
<dbReference type="InterPro" id="IPR050952">
    <property type="entry name" value="TRIM-NHL_E3_ligases"/>
</dbReference>
<dbReference type="PROSITE" id="PS51125">
    <property type="entry name" value="NHL"/>
    <property type="match status" value="1"/>
</dbReference>
<dbReference type="GO" id="GO:0000209">
    <property type="term" value="P:protein polyubiquitination"/>
    <property type="evidence" value="ECO:0007669"/>
    <property type="project" value="TreeGrafter"/>
</dbReference>
<evidence type="ECO:0000313" key="7">
    <source>
        <dbReference type="EMBL" id="CAF3724823.1"/>
    </source>
</evidence>
<evidence type="ECO:0000256" key="1">
    <source>
        <dbReference type="ARBA" id="ARBA00022737"/>
    </source>
</evidence>
<name>A0A813ZIQ8_9BILA</name>
<evidence type="ECO:0000313" key="8">
    <source>
        <dbReference type="Proteomes" id="UP000663829"/>
    </source>
</evidence>
<dbReference type="AlphaFoldDB" id="A0A813ZIQ8"/>
<evidence type="ECO:0000313" key="5">
    <source>
        <dbReference type="EMBL" id="CAF0950624.1"/>
    </source>
</evidence>
<dbReference type="EMBL" id="CAJNOQ010001502">
    <property type="protein sequence ID" value="CAF0899440.1"/>
    <property type="molecule type" value="Genomic_DNA"/>
</dbReference>
<feature type="compositionally biased region" description="Polar residues" evidence="3">
    <location>
        <begin position="277"/>
        <end position="291"/>
    </location>
</feature>
<dbReference type="EMBL" id="CAJNOK010004811">
    <property type="protein sequence ID" value="CAF0950624.1"/>
    <property type="molecule type" value="Genomic_DNA"/>
</dbReference>
<dbReference type="GO" id="GO:0043161">
    <property type="term" value="P:proteasome-mediated ubiquitin-dependent protein catabolic process"/>
    <property type="evidence" value="ECO:0007669"/>
    <property type="project" value="TreeGrafter"/>
</dbReference>
<keyword evidence="1" id="KW-0677">Repeat</keyword>
<dbReference type="Proteomes" id="UP000663829">
    <property type="component" value="Unassembled WGS sequence"/>
</dbReference>
<feature type="compositionally biased region" description="Low complexity" evidence="3">
    <location>
        <begin position="242"/>
        <end position="266"/>
    </location>
</feature>
<feature type="compositionally biased region" description="Polar residues" evidence="3">
    <location>
        <begin position="407"/>
        <end position="419"/>
    </location>
</feature>
<protein>
    <submittedName>
        <fullName evidence="4">Uncharacterized protein</fullName>
    </submittedName>
</protein>
<feature type="region of interest" description="Disordered" evidence="3">
    <location>
        <begin position="390"/>
        <end position="420"/>
    </location>
</feature>
<dbReference type="Proteomes" id="UP000677228">
    <property type="component" value="Unassembled WGS sequence"/>
</dbReference>
<keyword evidence="8" id="KW-1185">Reference proteome</keyword>
<dbReference type="PANTHER" id="PTHR24104">
    <property type="entry name" value="E3 UBIQUITIN-PROTEIN LIGASE NHLRC1-RELATED"/>
    <property type="match status" value="1"/>
</dbReference>
<evidence type="ECO:0000313" key="4">
    <source>
        <dbReference type="EMBL" id="CAF0899440.1"/>
    </source>
</evidence>
<dbReference type="OrthoDB" id="342730at2759"/>